<dbReference type="Gene3D" id="1.10.357.10">
    <property type="entry name" value="Tetracycline Repressor, domain 2"/>
    <property type="match status" value="1"/>
</dbReference>
<dbReference type="KEGG" id="sand:H3309_16085"/>
<dbReference type="PROSITE" id="PS50977">
    <property type="entry name" value="HTH_TETR_2"/>
    <property type="match status" value="1"/>
</dbReference>
<accession>A0A7G5IHF2</accession>
<dbReference type="EMBL" id="CP059851">
    <property type="protein sequence ID" value="QMW22794.1"/>
    <property type="molecule type" value="Genomic_DNA"/>
</dbReference>
<dbReference type="InterPro" id="IPR009057">
    <property type="entry name" value="Homeodomain-like_sf"/>
</dbReference>
<organism evidence="6 7">
    <name type="scientific">Sandaracinobacteroides saxicola</name>
    <dbReference type="NCBI Taxonomy" id="2759707"/>
    <lineage>
        <taxon>Bacteria</taxon>
        <taxon>Pseudomonadati</taxon>
        <taxon>Pseudomonadota</taxon>
        <taxon>Alphaproteobacteria</taxon>
        <taxon>Sphingomonadales</taxon>
        <taxon>Sphingosinicellaceae</taxon>
        <taxon>Sandaracinobacteroides</taxon>
    </lineage>
</organism>
<evidence type="ECO:0000256" key="3">
    <source>
        <dbReference type="ARBA" id="ARBA00023163"/>
    </source>
</evidence>
<evidence type="ECO:0000259" key="5">
    <source>
        <dbReference type="PROSITE" id="PS50977"/>
    </source>
</evidence>
<evidence type="ECO:0000256" key="4">
    <source>
        <dbReference type="PROSITE-ProRule" id="PRU00335"/>
    </source>
</evidence>
<keyword evidence="7" id="KW-1185">Reference proteome</keyword>
<keyword evidence="2 4" id="KW-0238">DNA-binding</keyword>
<keyword evidence="1" id="KW-0805">Transcription regulation</keyword>
<dbReference type="InterPro" id="IPR050109">
    <property type="entry name" value="HTH-type_TetR-like_transc_reg"/>
</dbReference>
<evidence type="ECO:0000313" key="7">
    <source>
        <dbReference type="Proteomes" id="UP000515292"/>
    </source>
</evidence>
<dbReference type="Proteomes" id="UP000515292">
    <property type="component" value="Chromosome"/>
</dbReference>
<sequence>MRARLLEAAIDCLSRLGYAATSTILVADVARVSRGAMLHHFASKTALMGAVFEHIYTVHTDAYARIEVPRDRPLEWLDRLFDTAWALFRGPTGLAQSELLLATRADPELAAVVLPLHTAILARSADGHAAAFAAAGCADRALSDTLLKTNVALLRGLAMDSALGMPLADCQQVIDAAKAQARAAIRAGRGA</sequence>
<dbReference type="Pfam" id="PF00440">
    <property type="entry name" value="TetR_N"/>
    <property type="match status" value="1"/>
</dbReference>
<name>A0A7G5IHF2_9SPHN</name>
<gene>
    <name evidence="6" type="ORF">H3309_16085</name>
</gene>
<dbReference type="PANTHER" id="PTHR30055">
    <property type="entry name" value="HTH-TYPE TRANSCRIPTIONAL REGULATOR RUTR"/>
    <property type="match status" value="1"/>
</dbReference>
<dbReference type="PRINTS" id="PR00455">
    <property type="entry name" value="HTHTETR"/>
</dbReference>
<dbReference type="SUPFAM" id="SSF46689">
    <property type="entry name" value="Homeodomain-like"/>
    <property type="match status" value="1"/>
</dbReference>
<proteinExistence type="predicted"/>
<evidence type="ECO:0000256" key="1">
    <source>
        <dbReference type="ARBA" id="ARBA00023015"/>
    </source>
</evidence>
<feature type="domain" description="HTH tetR-type" evidence="5">
    <location>
        <begin position="1"/>
        <end position="59"/>
    </location>
</feature>
<dbReference type="InterPro" id="IPR001647">
    <property type="entry name" value="HTH_TetR"/>
</dbReference>
<feature type="DNA-binding region" description="H-T-H motif" evidence="4">
    <location>
        <begin position="22"/>
        <end position="41"/>
    </location>
</feature>
<dbReference type="PANTHER" id="PTHR30055:SF234">
    <property type="entry name" value="HTH-TYPE TRANSCRIPTIONAL REGULATOR BETI"/>
    <property type="match status" value="1"/>
</dbReference>
<dbReference type="AlphaFoldDB" id="A0A7G5IHF2"/>
<keyword evidence="3" id="KW-0804">Transcription</keyword>
<dbReference type="GO" id="GO:0003700">
    <property type="term" value="F:DNA-binding transcription factor activity"/>
    <property type="evidence" value="ECO:0007669"/>
    <property type="project" value="TreeGrafter"/>
</dbReference>
<reference evidence="6 7" key="1">
    <citation type="submission" date="2020-07" db="EMBL/GenBank/DDBJ databases">
        <title>Complete genome sequence for Sandaracinobacter sp. M6.</title>
        <authorList>
            <person name="Tang Y."/>
            <person name="Liu Q."/>
            <person name="Guo Z."/>
            <person name="Lei P."/>
            <person name="Huang B."/>
        </authorList>
    </citation>
    <scope>NUCLEOTIDE SEQUENCE [LARGE SCALE GENOMIC DNA]</scope>
    <source>
        <strain evidence="6 7">M6</strain>
    </source>
</reference>
<evidence type="ECO:0000313" key="6">
    <source>
        <dbReference type="EMBL" id="QMW22794.1"/>
    </source>
</evidence>
<dbReference type="RefSeq" id="WP_182296029.1">
    <property type="nucleotide sequence ID" value="NZ_CP059851.1"/>
</dbReference>
<protein>
    <submittedName>
        <fullName evidence="6">TetR/AcrR family transcriptional regulator</fullName>
    </submittedName>
</protein>
<dbReference type="GO" id="GO:0000976">
    <property type="term" value="F:transcription cis-regulatory region binding"/>
    <property type="evidence" value="ECO:0007669"/>
    <property type="project" value="TreeGrafter"/>
</dbReference>
<evidence type="ECO:0000256" key="2">
    <source>
        <dbReference type="ARBA" id="ARBA00023125"/>
    </source>
</evidence>